<accession>A0ABV8W0U6</accession>
<dbReference type="NCBIfam" id="TIGR03696">
    <property type="entry name" value="Rhs_assc_core"/>
    <property type="match status" value="1"/>
</dbReference>
<keyword evidence="2" id="KW-1185">Reference proteome</keyword>
<evidence type="ECO:0000313" key="1">
    <source>
        <dbReference type="EMBL" id="MFC4389775.1"/>
    </source>
</evidence>
<organism evidence="1 2">
    <name type="scientific">Flavobacterium quisquiliarum</name>
    <dbReference type="NCBI Taxonomy" id="1834436"/>
    <lineage>
        <taxon>Bacteria</taxon>
        <taxon>Pseudomonadati</taxon>
        <taxon>Bacteroidota</taxon>
        <taxon>Flavobacteriia</taxon>
        <taxon>Flavobacteriales</taxon>
        <taxon>Flavobacteriaceae</taxon>
        <taxon>Flavobacterium</taxon>
    </lineage>
</organism>
<reference evidence="2" key="1">
    <citation type="journal article" date="2019" name="Int. J. Syst. Evol. Microbiol.">
        <title>The Global Catalogue of Microorganisms (GCM) 10K type strain sequencing project: providing services to taxonomists for standard genome sequencing and annotation.</title>
        <authorList>
            <consortium name="The Broad Institute Genomics Platform"/>
            <consortium name="The Broad Institute Genome Sequencing Center for Infectious Disease"/>
            <person name="Wu L."/>
            <person name="Ma J."/>
        </authorList>
    </citation>
    <scope>NUCLEOTIDE SEQUENCE [LARGE SCALE GENOMIC DNA]</scope>
    <source>
        <strain evidence="2">CGMCC 1.15345</strain>
    </source>
</reference>
<dbReference type="Gene3D" id="2.180.10.10">
    <property type="entry name" value="RHS repeat-associated core"/>
    <property type="match status" value="1"/>
</dbReference>
<dbReference type="Proteomes" id="UP001595719">
    <property type="component" value="Unassembled WGS sequence"/>
</dbReference>
<protein>
    <submittedName>
        <fullName evidence="1">RHS repeat-associated core domain-containing protein</fullName>
    </submittedName>
</protein>
<dbReference type="InterPro" id="IPR022385">
    <property type="entry name" value="Rhs_assc_core"/>
</dbReference>
<gene>
    <name evidence="1" type="ORF">ACFOY0_02100</name>
</gene>
<dbReference type="RefSeq" id="WP_179003562.1">
    <property type="nucleotide sequence ID" value="NZ_JBHSCO010000001.1"/>
</dbReference>
<dbReference type="EMBL" id="JBHSCO010000001">
    <property type="protein sequence ID" value="MFC4389775.1"/>
    <property type="molecule type" value="Genomic_DNA"/>
</dbReference>
<sequence length="309" mass="34802">MNGRLYDPQLHRFLQPNNNVQDLFDTQNFNRYGYVLNNPLKYTDQSGEFWQFAAIALAAYIYGGAATGEANPLKWNMQNVMGALSGIGSGLATSYATGATNSYIDNYNNKPALGASAIGLGYDDLHSFVNNNSKDEFDFKTANNIGDTRPLIQQYNEHPREPYEEYDSKGAFFTFLATDLTIGQHVMFNKDTWYSLKTMKSYGQHFNGNGATGGKVASALKMSNKLKWGGRGIGAYNAWSIYDSYSNNEINEFTFVTEQSSNAYATFGGSYGVAWGIGWEAGRWITTWNSYQKWKRETVLPWRREKFGY</sequence>
<proteinExistence type="predicted"/>
<comment type="caution">
    <text evidence="1">The sequence shown here is derived from an EMBL/GenBank/DDBJ whole genome shotgun (WGS) entry which is preliminary data.</text>
</comment>
<evidence type="ECO:0000313" key="2">
    <source>
        <dbReference type="Proteomes" id="UP001595719"/>
    </source>
</evidence>
<name>A0ABV8W0U6_9FLAO</name>